<sequence>WAQSLDFGAGLGVLFVLGSGPALFPGLLIWSMARKYPAASRASNLWRDPGDWEVGGRFQSLGRFRETLESYSWEALKEDTVPHREGVGQVAPVPVGEEGYARPAQ</sequence>
<feature type="region of interest" description="Disordered" evidence="1">
    <location>
        <begin position="86"/>
        <end position="105"/>
    </location>
</feature>
<keyword evidence="2" id="KW-0472">Membrane</keyword>
<dbReference type="EMBL" id="CYRY02009842">
    <property type="protein sequence ID" value="VCW78067.1"/>
    <property type="molecule type" value="Genomic_DNA"/>
</dbReference>
<feature type="non-terminal residue" evidence="3">
    <location>
        <position position="105"/>
    </location>
</feature>
<evidence type="ECO:0000256" key="2">
    <source>
        <dbReference type="SAM" id="Phobius"/>
    </source>
</evidence>
<accession>A0A9X9LP38</accession>
<dbReference type="Proteomes" id="UP000269945">
    <property type="component" value="Unassembled WGS sequence"/>
</dbReference>
<feature type="non-terminal residue" evidence="3">
    <location>
        <position position="1"/>
    </location>
</feature>
<evidence type="ECO:0000256" key="1">
    <source>
        <dbReference type="SAM" id="MobiDB-lite"/>
    </source>
</evidence>
<keyword evidence="2" id="KW-0812">Transmembrane</keyword>
<evidence type="ECO:0000313" key="3">
    <source>
        <dbReference type="EMBL" id="VCW78067.1"/>
    </source>
</evidence>
<keyword evidence="4" id="KW-1185">Reference proteome</keyword>
<name>A0A9X9LP38_GULGU</name>
<dbReference type="AlphaFoldDB" id="A0A9X9LP38"/>
<feature type="transmembrane region" description="Helical" evidence="2">
    <location>
        <begin position="12"/>
        <end position="33"/>
    </location>
</feature>
<keyword evidence="2" id="KW-1133">Transmembrane helix</keyword>
<reference evidence="3 4" key="1">
    <citation type="submission" date="2018-10" db="EMBL/GenBank/DDBJ databases">
        <authorList>
            <person name="Ekblom R."/>
            <person name="Jareborg N."/>
        </authorList>
    </citation>
    <scope>NUCLEOTIDE SEQUENCE [LARGE SCALE GENOMIC DNA]</scope>
    <source>
        <tissue evidence="3">Muscle</tissue>
    </source>
</reference>
<organism evidence="3 4">
    <name type="scientific">Gulo gulo</name>
    <name type="common">Wolverine</name>
    <name type="synonym">Gluton</name>
    <dbReference type="NCBI Taxonomy" id="48420"/>
    <lineage>
        <taxon>Eukaryota</taxon>
        <taxon>Metazoa</taxon>
        <taxon>Chordata</taxon>
        <taxon>Craniata</taxon>
        <taxon>Vertebrata</taxon>
        <taxon>Euteleostomi</taxon>
        <taxon>Mammalia</taxon>
        <taxon>Eutheria</taxon>
        <taxon>Laurasiatheria</taxon>
        <taxon>Carnivora</taxon>
        <taxon>Caniformia</taxon>
        <taxon>Musteloidea</taxon>
        <taxon>Mustelidae</taxon>
        <taxon>Guloninae</taxon>
        <taxon>Gulo</taxon>
    </lineage>
</organism>
<proteinExistence type="predicted"/>
<comment type="caution">
    <text evidence="3">The sequence shown here is derived from an EMBL/GenBank/DDBJ whole genome shotgun (WGS) entry which is preliminary data.</text>
</comment>
<gene>
    <name evidence="3" type="ORF">BN2614_LOCUS7</name>
</gene>
<protein>
    <submittedName>
        <fullName evidence="3">Uncharacterized protein</fullName>
    </submittedName>
</protein>
<evidence type="ECO:0000313" key="4">
    <source>
        <dbReference type="Proteomes" id="UP000269945"/>
    </source>
</evidence>